<evidence type="ECO:0000313" key="2">
    <source>
        <dbReference type="Proteomes" id="UP000006038"/>
    </source>
</evidence>
<reference evidence="1" key="1">
    <citation type="journal article" date="2013" name="Nat. Commun.">
        <title>Whole-genome sequencing of Oryza brachyantha reveals mechanisms underlying Oryza genome evolution.</title>
        <authorList>
            <person name="Chen J."/>
            <person name="Huang Q."/>
            <person name="Gao D."/>
            <person name="Wang J."/>
            <person name="Lang Y."/>
            <person name="Liu T."/>
            <person name="Li B."/>
            <person name="Bai Z."/>
            <person name="Luis Goicoechea J."/>
            <person name="Liang C."/>
            <person name="Chen C."/>
            <person name="Zhang W."/>
            <person name="Sun S."/>
            <person name="Liao Y."/>
            <person name="Zhang X."/>
            <person name="Yang L."/>
            <person name="Song C."/>
            <person name="Wang M."/>
            <person name="Shi J."/>
            <person name="Liu G."/>
            <person name="Liu J."/>
            <person name="Zhou H."/>
            <person name="Zhou W."/>
            <person name="Yu Q."/>
            <person name="An N."/>
            <person name="Chen Y."/>
            <person name="Cai Q."/>
            <person name="Wang B."/>
            <person name="Liu B."/>
            <person name="Min J."/>
            <person name="Huang Y."/>
            <person name="Wu H."/>
            <person name="Li Z."/>
            <person name="Zhang Y."/>
            <person name="Yin Y."/>
            <person name="Song W."/>
            <person name="Jiang J."/>
            <person name="Jackson S.A."/>
            <person name="Wing R.A."/>
            <person name="Wang J."/>
            <person name="Chen M."/>
        </authorList>
    </citation>
    <scope>NUCLEOTIDE SEQUENCE [LARGE SCALE GENOMIC DNA]</scope>
    <source>
        <strain evidence="1">cv. IRGC 101232</strain>
    </source>
</reference>
<name>J3N0R0_ORYBR</name>
<evidence type="ECO:0000313" key="1">
    <source>
        <dbReference type="EnsemblPlants" id="OB10G11080.1"/>
    </source>
</evidence>
<dbReference type="EnsemblPlants" id="OB10G11080.1">
    <property type="protein sequence ID" value="OB10G11080.1"/>
    <property type="gene ID" value="OB10G11080"/>
</dbReference>
<dbReference type="HOGENOM" id="CLU_2999661_0_0_1"/>
<dbReference type="Gramene" id="OB10G11080.1">
    <property type="protein sequence ID" value="OB10G11080.1"/>
    <property type="gene ID" value="OB10G11080"/>
</dbReference>
<organism evidence="1">
    <name type="scientific">Oryza brachyantha</name>
    <name type="common">malo sina</name>
    <dbReference type="NCBI Taxonomy" id="4533"/>
    <lineage>
        <taxon>Eukaryota</taxon>
        <taxon>Viridiplantae</taxon>
        <taxon>Streptophyta</taxon>
        <taxon>Embryophyta</taxon>
        <taxon>Tracheophyta</taxon>
        <taxon>Spermatophyta</taxon>
        <taxon>Magnoliopsida</taxon>
        <taxon>Liliopsida</taxon>
        <taxon>Poales</taxon>
        <taxon>Poaceae</taxon>
        <taxon>BOP clade</taxon>
        <taxon>Oryzoideae</taxon>
        <taxon>Oryzeae</taxon>
        <taxon>Oryzinae</taxon>
        <taxon>Oryza</taxon>
    </lineage>
</organism>
<reference evidence="1" key="2">
    <citation type="submission" date="2013-04" db="UniProtKB">
        <authorList>
            <consortium name="EnsemblPlants"/>
        </authorList>
    </citation>
    <scope>IDENTIFICATION</scope>
</reference>
<accession>J3N0R0</accession>
<protein>
    <submittedName>
        <fullName evidence="1">Uncharacterized protein</fullName>
    </submittedName>
</protein>
<sequence length="57" mass="6546">MAERGFWRNGWTGLMQHRIVEVLAPAPQMGKQIRSLQRFHTAAISESWSPLLCLQIP</sequence>
<keyword evidence="2" id="KW-1185">Reference proteome</keyword>
<dbReference type="Proteomes" id="UP000006038">
    <property type="component" value="Chromosome 10"/>
</dbReference>
<proteinExistence type="predicted"/>
<dbReference type="AlphaFoldDB" id="J3N0R0"/>